<dbReference type="SUPFAM" id="SSF52540">
    <property type="entry name" value="P-loop containing nucleoside triphosphate hydrolases"/>
    <property type="match status" value="1"/>
</dbReference>
<dbReference type="EMBL" id="JAVRRG010000006">
    <property type="protein sequence ID" value="KAK5100763.1"/>
    <property type="molecule type" value="Genomic_DNA"/>
</dbReference>
<dbReference type="Proteomes" id="UP001345013">
    <property type="component" value="Unassembled WGS sequence"/>
</dbReference>
<evidence type="ECO:0000256" key="1">
    <source>
        <dbReference type="ARBA" id="ARBA00022737"/>
    </source>
</evidence>
<reference evidence="3 4" key="1">
    <citation type="submission" date="2023-08" db="EMBL/GenBank/DDBJ databases">
        <title>Black Yeasts Isolated from many extreme environments.</title>
        <authorList>
            <person name="Coleine C."/>
            <person name="Stajich J.E."/>
            <person name="Selbmann L."/>
        </authorList>
    </citation>
    <scope>NUCLEOTIDE SEQUENCE [LARGE SCALE GENOMIC DNA]</scope>
    <source>
        <strain evidence="3 4">CCFEE 5885</strain>
    </source>
</reference>
<dbReference type="InterPro" id="IPR056884">
    <property type="entry name" value="NPHP3-like_N"/>
</dbReference>
<dbReference type="Gene3D" id="3.40.50.300">
    <property type="entry name" value="P-loop containing nucleotide triphosphate hydrolases"/>
    <property type="match status" value="1"/>
</dbReference>
<name>A0ABR0KMG0_9EURO</name>
<organism evidence="3 4">
    <name type="scientific">Lithohypha guttulata</name>
    <dbReference type="NCBI Taxonomy" id="1690604"/>
    <lineage>
        <taxon>Eukaryota</taxon>
        <taxon>Fungi</taxon>
        <taxon>Dikarya</taxon>
        <taxon>Ascomycota</taxon>
        <taxon>Pezizomycotina</taxon>
        <taxon>Eurotiomycetes</taxon>
        <taxon>Chaetothyriomycetidae</taxon>
        <taxon>Chaetothyriales</taxon>
        <taxon>Trichomeriaceae</taxon>
        <taxon>Lithohypha</taxon>
    </lineage>
</organism>
<evidence type="ECO:0000259" key="2">
    <source>
        <dbReference type="Pfam" id="PF24883"/>
    </source>
</evidence>
<keyword evidence="1" id="KW-0677">Repeat</keyword>
<dbReference type="PANTHER" id="PTHR10039">
    <property type="entry name" value="AMELOGENIN"/>
    <property type="match status" value="1"/>
</dbReference>
<keyword evidence="4" id="KW-1185">Reference proteome</keyword>
<gene>
    <name evidence="3" type="ORF">LTR24_000909</name>
</gene>
<dbReference type="InterPro" id="IPR027417">
    <property type="entry name" value="P-loop_NTPase"/>
</dbReference>
<dbReference type="Pfam" id="PF24883">
    <property type="entry name" value="NPHP3_N"/>
    <property type="match status" value="1"/>
</dbReference>
<sequence length="501" mass="57107">MAHLPPSVSVQRQGVATISNAGSHQYQYTQVNGGTNLQGDNYGQINLQASHFYLNDYSSRKLELLRSLDPGVTTARYNRITDTKYDTFEWVFNEEEPGSLPGKAGSGKSTFMKFLAKHQKTLYGLNEWAVSNPVIIFFHGFWASGTKHEHSMKGLLASCIYQFVTQVPDALEQFNLLPESALKYSIDHWSPEELHSLLFSLLGRSSTFCCLFLDGLDEFDHQDDDDRLFDFIAEIQRRSKTKDCLSSRPVPHILKRLINSPTVKLQDLTRSDMYKHVWNTLQEKTDIAGQDEMAWQLEALAEEMCHKADGVFLWVHYVLHNVCKGLKVADEIPDLRERIDELPSEVVEMYKAMWQKNHRDHPVHAKQAAKILSLHKDFPMPFFQLAALVVPTLVNHYSIGQDSIGGDILDQICNKFLLRLPTLSAGLLECRMVARFTASRATFYYGKVDLNTELRRSEGTWRRMEVRFIHRTVADFLADNASGGALLGDMHSRSEMRKPTS</sequence>
<proteinExistence type="predicted"/>
<feature type="domain" description="Nephrocystin 3-like N-terminal" evidence="2">
    <location>
        <begin position="99"/>
        <end position="248"/>
    </location>
</feature>
<protein>
    <recommendedName>
        <fullName evidence="2">Nephrocystin 3-like N-terminal domain-containing protein</fullName>
    </recommendedName>
</protein>
<evidence type="ECO:0000313" key="3">
    <source>
        <dbReference type="EMBL" id="KAK5100763.1"/>
    </source>
</evidence>
<dbReference type="PANTHER" id="PTHR10039:SF5">
    <property type="entry name" value="NACHT DOMAIN-CONTAINING PROTEIN"/>
    <property type="match status" value="1"/>
</dbReference>
<evidence type="ECO:0000313" key="4">
    <source>
        <dbReference type="Proteomes" id="UP001345013"/>
    </source>
</evidence>
<accession>A0ABR0KMG0</accession>
<comment type="caution">
    <text evidence="3">The sequence shown here is derived from an EMBL/GenBank/DDBJ whole genome shotgun (WGS) entry which is preliminary data.</text>
</comment>